<evidence type="ECO:0000313" key="2">
    <source>
        <dbReference type="Proteomes" id="UP000707356"/>
    </source>
</evidence>
<reference evidence="1" key="2">
    <citation type="journal article" date="2022" name="Microbiol. Resour. Announc.">
        <title>Metagenome Sequencing to Explore Phylogenomics of Terrestrial Cyanobacteria.</title>
        <authorList>
            <person name="Ward R.D."/>
            <person name="Stajich J.E."/>
            <person name="Johansen J.R."/>
            <person name="Huntemann M."/>
            <person name="Clum A."/>
            <person name="Foster B."/>
            <person name="Foster B."/>
            <person name="Roux S."/>
            <person name="Palaniappan K."/>
            <person name="Varghese N."/>
            <person name="Mukherjee S."/>
            <person name="Reddy T.B.K."/>
            <person name="Daum C."/>
            <person name="Copeland A."/>
            <person name="Chen I.A."/>
            <person name="Ivanova N.N."/>
            <person name="Kyrpides N.C."/>
            <person name="Shapiro N."/>
            <person name="Eloe-Fadrosh E.A."/>
            <person name="Pietrasiak N."/>
        </authorList>
    </citation>
    <scope>NUCLEOTIDE SEQUENCE</scope>
    <source>
        <strain evidence="1">GSE-TBD4-15B</strain>
    </source>
</reference>
<gene>
    <name evidence="1" type="ORF">KME07_20570</name>
</gene>
<comment type="caution">
    <text evidence="1">The sequence shown here is derived from an EMBL/GenBank/DDBJ whole genome shotgun (WGS) entry which is preliminary data.</text>
</comment>
<organism evidence="1 2">
    <name type="scientific">Pegethrix bostrychoides GSE-TBD4-15B</name>
    <dbReference type="NCBI Taxonomy" id="2839662"/>
    <lineage>
        <taxon>Bacteria</taxon>
        <taxon>Bacillati</taxon>
        <taxon>Cyanobacteriota</taxon>
        <taxon>Cyanophyceae</taxon>
        <taxon>Oculatellales</taxon>
        <taxon>Oculatellaceae</taxon>
        <taxon>Pegethrix</taxon>
    </lineage>
</organism>
<dbReference type="EMBL" id="JAHHHV010000081">
    <property type="protein sequence ID" value="MBW4467828.1"/>
    <property type="molecule type" value="Genomic_DNA"/>
</dbReference>
<dbReference type="AlphaFoldDB" id="A0A951PEB6"/>
<sequence>MANSTADSTLASLAAADRVNWHDHVQIALAIADQPVLKSLLTDCTPPIAQSHRIGNLRSSIGIPVAGIPAAGAADGLIEFELQHCVLADSPEVLEQDVAEYSRLKGNRRGYLDLIRCEADSQTLGQMLSLPSAISLLAEVGFSAEASRDILNLPQDGWHKSWWYQADEAEQFTVPFLRLIRCRRYPDGSLTLQYKDFFAQEPPPCFKSRSVKVLVEILPASHQFATTLAKINLARQQLGIEQALLICDQISDLETRGFISQGISIYAATEIALPVQANCLHCATAGCTMQGNPDSPVLFCRRFCLDGVTA</sequence>
<evidence type="ECO:0000313" key="1">
    <source>
        <dbReference type="EMBL" id="MBW4467828.1"/>
    </source>
</evidence>
<proteinExistence type="predicted"/>
<accession>A0A951PEB6</accession>
<dbReference type="Proteomes" id="UP000707356">
    <property type="component" value="Unassembled WGS sequence"/>
</dbReference>
<name>A0A951PEB6_9CYAN</name>
<protein>
    <submittedName>
        <fullName evidence="1">Uncharacterized protein</fullName>
    </submittedName>
</protein>
<reference evidence="1" key="1">
    <citation type="submission" date="2021-05" db="EMBL/GenBank/DDBJ databases">
        <authorList>
            <person name="Pietrasiak N."/>
            <person name="Ward R."/>
            <person name="Stajich J.E."/>
            <person name="Kurbessoian T."/>
        </authorList>
    </citation>
    <scope>NUCLEOTIDE SEQUENCE</scope>
    <source>
        <strain evidence="1">GSE-TBD4-15B</strain>
    </source>
</reference>